<dbReference type="STRING" id="395961.Cyan7425_4195"/>
<dbReference type="HOGENOM" id="CLU_020336_13_4_3"/>
<dbReference type="Pfam" id="PF00561">
    <property type="entry name" value="Abhydrolase_1"/>
    <property type="match status" value="1"/>
</dbReference>
<accession>B8HXG3</accession>
<protein>
    <submittedName>
        <fullName evidence="2">Alpha/beta hydrolase fold protein</fullName>
    </submittedName>
</protein>
<proteinExistence type="predicted"/>
<gene>
    <name evidence="2" type="ordered locus">Cyan7425_4195</name>
</gene>
<organism evidence="2">
    <name type="scientific">Cyanothece sp. (strain PCC 7425 / ATCC 29141)</name>
    <dbReference type="NCBI Taxonomy" id="395961"/>
    <lineage>
        <taxon>Bacteria</taxon>
        <taxon>Bacillati</taxon>
        <taxon>Cyanobacteriota</taxon>
        <taxon>Cyanophyceae</taxon>
        <taxon>Gomontiellales</taxon>
        <taxon>Cyanothecaceae</taxon>
        <taxon>Cyanothece</taxon>
    </lineage>
</organism>
<reference evidence="2" key="1">
    <citation type="submission" date="2009-01" db="EMBL/GenBank/DDBJ databases">
        <title>Complete sequence of chromosome Cyanothece sp. PCC 7425.</title>
        <authorList>
            <consortium name="US DOE Joint Genome Institute"/>
            <person name="Lucas S."/>
            <person name="Copeland A."/>
            <person name="Lapidus A."/>
            <person name="Glavina del Rio T."/>
            <person name="Dalin E."/>
            <person name="Tice H."/>
            <person name="Bruce D."/>
            <person name="Goodwin L."/>
            <person name="Pitluck S."/>
            <person name="Sims D."/>
            <person name="Meineke L."/>
            <person name="Brettin T."/>
            <person name="Detter J.C."/>
            <person name="Han C."/>
            <person name="Larimer F."/>
            <person name="Land M."/>
            <person name="Hauser L."/>
            <person name="Kyrpides N."/>
            <person name="Ovchinnikova G."/>
            <person name="Liberton M."/>
            <person name="Stoeckel J."/>
            <person name="Banerjee A."/>
            <person name="Singh A."/>
            <person name="Page L."/>
            <person name="Sato H."/>
            <person name="Zhao L."/>
            <person name="Sherman L."/>
            <person name="Pakrasi H."/>
            <person name="Richardson P."/>
        </authorList>
    </citation>
    <scope>NUCLEOTIDE SEQUENCE</scope>
    <source>
        <strain evidence="2">PCC 7425</strain>
    </source>
</reference>
<dbReference type="SUPFAM" id="SSF53474">
    <property type="entry name" value="alpha/beta-Hydrolases"/>
    <property type="match status" value="1"/>
</dbReference>
<feature type="domain" description="AB hydrolase-1" evidence="1">
    <location>
        <begin position="34"/>
        <end position="279"/>
    </location>
</feature>
<dbReference type="AlphaFoldDB" id="B8HXG3"/>
<evidence type="ECO:0000313" key="2">
    <source>
        <dbReference type="EMBL" id="ACL46508.1"/>
    </source>
</evidence>
<sequence length="308" mass="34440">MTTVDFEITLQPQTWLWRGYRINYVQKGERGANLVLVHGFGASTDHWRKNIAELSQDYRVWAIDLLGFGRSEKPAIAYTADLWRDQLQDFCASVVQAPVFIAGNSLGGYTVLCLAVDAPAQVEGVILLNCAGPFSDAGEQTPKSPWQQQLAQVQRQILQLPFAIDILSFVLFHYTRQKSRIRQILLQVYKDPTAVTDRLVEEIYRPAFDPGALGVFAAVFKSPPGRKLDQLLQALDRPLLLLWGTADPWMTPAKAEKFCQYFPQATLTWVDAGHCPHDELPQVVNPAIHDWIQQLQALPASQGTSGAV</sequence>
<dbReference type="GO" id="GO:0016787">
    <property type="term" value="F:hydrolase activity"/>
    <property type="evidence" value="ECO:0007669"/>
    <property type="project" value="UniProtKB-KW"/>
</dbReference>
<dbReference type="InterPro" id="IPR029058">
    <property type="entry name" value="AB_hydrolase_fold"/>
</dbReference>
<dbReference type="eggNOG" id="COG2267">
    <property type="taxonomic scope" value="Bacteria"/>
</dbReference>
<dbReference type="PRINTS" id="PR00111">
    <property type="entry name" value="ABHYDROLASE"/>
</dbReference>
<keyword evidence="2" id="KW-0378">Hydrolase</keyword>
<dbReference type="PANTHER" id="PTHR46438">
    <property type="entry name" value="ALPHA/BETA-HYDROLASES SUPERFAMILY PROTEIN"/>
    <property type="match status" value="1"/>
</dbReference>
<name>B8HXG3_CYAP4</name>
<dbReference type="KEGG" id="cyn:Cyan7425_4195"/>
<dbReference type="EMBL" id="CP001344">
    <property type="protein sequence ID" value="ACL46508.1"/>
    <property type="molecule type" value="Genomic_DNA"/>
</dbReference>
<dbReference type="OrthoDB" id="449686at2"/>
<dbReference type="PANTHER" id="PTHR46438:SF2">
    <property type="entry name" value="ALPHA_BETA-HYDROLASES SUPERFAMILY PROTEIN"/>
    <property type="match status" value="1"/>
</dbReference>
<evidence type="ECO:0000259" key="1">
    <source>
        <dbReference type="Pfam" id="PF00561"/>
    </source>
</evidence>
<dbReference type="Gene3D" id="3.40.50.1820">
    <property type="entry name" value="alpha/beta hydrolase"/>
    <property type="match status" value="1"/>
</dbReference>
<dbReference type="InterPro" id="IPR000073">
    <property type="entry name" value="AB_hydrolase_1"/>
</dbReference>